<name>G4TH43_SERID</name>
<proteinExistence type="predicted"/>
<sequence>MPPRQPTKGQNRGGKTTNKNFDWIASVSRSGGDDGEGDSLKNYDTQEKYKAWIDQKACNQDELPPEKRQGIQEDLLRLLRKLREGVMASGREDSFATDVTVYEMSLFLAAAYGKTDQVTAVATHLLPTETIHSAASPTWKRPPPREFVILLILLHHIVIGLRSSASLRWVVLAISSPLLTSKVCRNNLDWLKNIILSLRAHNYQSFWKIASEDHIATVARASSPSGTPSQRELAAIHGELHKIRQYVQGTAWCVIRIAYREESEKWLSNTLRLGPLASTWLSERQRLCEASPTDGKTSRWTIYKPKA</sequence>
<keyword evidence="3" id="KW-1185">Reference proteome</keyword>
<dbReference type="HOGENOM" id="CLU_042182_1_0_1"/>
<dbReference type="OMA" id="FKVQEEY"/>
<feature type="compositionally biased region" description="Polar residues" evidence="1">
    <location>
        <begin position="7"/>
        <end position="20"/>
    </location>
</feature>
<evidence type="ECO:0000313" key="3">
    <source>
        <dbReference type="Proteomes" id="UP000007148"/>
    </source>
</evidence>
<comment type="caution">
    <text evidence="2">The sequence shown here is derived from an EMBL/GenBank/DDBJ whole genome shotgun (WGS) entry which is preliminary data.</text>
</comment>
<dbReference type="OrthoDB" id="2100128at2759"/>
<protein>
    <recommendedName>
        <fullName evidence="4">CSN8/PSMD8/EIF3K domain-containing protein</fullName>
    </recommendedName>
</protein>
<dbReference type="eggNOG" id="ENOG502SBJ3">
    <property type="taxonomic scope" value="Eukaryota"/>
</dbReference>
<feature type="region of interest" description="Disordered" evidence="1">
    <location>
        <begin position="1"/>
        <end position="41"/>
    </location>
</feature>
<gene>
    <name evidence="2" type="ORF">PIIN_04583</name>
</gene>
<dbReference type="AlphaFoldDB" id="G4TH43"/>
<dbReference type="Proteomes" id="UP000007148">
    <property type="component" value="Unassembled WGS sequence"/>
</dbReference>
<dbReference type="InParanoid" id="G4TH43"/>
<evidence type="ECO:0008006" key="4">
    <source>
        <dbReference type="Google" id="ProtNLM"/>
    </source>
</evidence>
<organism evidence="2 3">
    <name type="scientific">Serendipita indica (strain DSM 11827)</name>
    <name type="common">Root endophyte fungus</name>
    <name type="synonym">Piriformospora indica</name>
    <dbReference type="NCBI Taxonomy" id="1109443"/>
    <lineage>
        <taxon>Eukaryota</taxon>
        <taxon>Fungi</taxon>
        <taxon>Dikarya</taxon>
        <taxon>Basidiomycota</taxon>
        <taxon>Agaricomycotina</taxon>
        <taxon>Agaricomycetes</taxon>
        <taxon>Sebacinales</taxon>
        <taxon>Serendipitaceae</taxon>
        <taxon>Serendipita</taxon>
    </lineage>
</organism>
<dbReference type="STRING" id="1109443.G4TH43"/>
<dbReference type="PANTHER" id="PTHR39398">
    <property type="entry name" value="YALI0F14311P"/>
    <property type="match status" value="1"/>
</dbReference>
<dbReference type="EMBL" id="CAFZ01000089">
    <property type="protein sequence ID" value="CCA70647.1"/>
    <property type="molecule type" value="Genomic_DNA"/>
</dbReference>
<evidence type="ECO:0000313" key="2">
    <source>
        <dbReference type="EMBL" id="CCA70647.1"/>
    </source>
</evidence>
<accession>G4TH43</accession>
<dbReference type="PANTHER" id="PTHR39398:SF1">
    <property type="entry name" value="CSN8_PSMD8_EIF3K DOMAIN-CONTAINING PROTEIN"/>
    <property type="match status" value="1"/>
</dbReference>
<evidence type="ECO:0000256" key="1">
    <source>
        <dbReference type="SAM" id="MobiDB-lite"/>
    </source>
</evidence>
<reference evidence="2 3" key="1">
    <citation type="journal article" date="2011" name="PLoS Pathog.">
        <title>Endophytic Life Strategies Decoded by Genome and Transcriptome Analyses of the Mutualistic Root Symbiont Piriformospora indica.</title>
        <authorList>
            <person name="Zuccaro A."/>
            <person name="Lahrmann U."/>
            <person name="Guldener U."/>
            <person name="Langen G."/>
            <person name="Pfiffi S."/>
            <person name="Biedenkopf D."/>
            <person name="Wong P."/>
            <person name="Samans B."/>
            <person name="Grimm C."/>
            <person name="Basiewicz M."/>
            <person name="Murat C."/>
            <person name="Martin F."/>
            <person name="Kogel K.H."/>
        </authorList>
    </citation>
    <scope>NUCLEOTIDE SEQUENCE [LARGE SCALE GENOMIC DNA]</scope>
    <source>
        <strain evidence="2 3">DSM 11827</strain>
    </source>
</reference>